<dbReference type="Gene3D" id="1.10.10.1290">
    <property type="entry name" value="Transcriptional regulator DELLA, N-terminal domain"/>
    <property type="match status" value="1"/>
</dbReference>
<proteinExistence type="predicted"/>
<name>A0A9R1UH17_LACSA</name>
<dbReference type="EMBL" id="NBSK02000009">
    <property type="protein sequence ID" value="KAJ0186888.1"/>
    <property type="molecule type" value="Genomic_DNA"/>
</dbReference>
<evidence type="ECO:0000259" key="2">
    <source>
        <dbReference type="Pfam" id="PF12041"/>
    </source>
</evidence>
<dbReference type="Proteomes" id="UP000235145">
    <property type="component" value="Unassembled WGS sequence"/>
</dbReference>
<keyword evidence="4" id="KW-1185">Reference proteome</keyword>
<evidence type="ECO:0000313" key="3">
    <source>
        <dbReference type="EMBL" id="KAJ0186888.1"/>
    </source>
</evidence>
<comment type="caution">
    <text evidence="3">The sequence shown here is derived from an EMBL/GenBank/DDBJ whole genome shotgun (WGS) entry which is preliminary data.</text>
</comment>
<evidence type="ECO:0000256" key="1">
    <source>
        <dbReference type="SAM" id="Phobius"/>
    </source>
</evidence>
<feature type="domain" description="Transcriptional factor DELLA N-terminal" evidence="2">
    <location>
        <begin position="59"/>
        <end position="90"/>
    </location>
</feature>
<dbReference type="Pfam" id="PF12041">
    <property type="entry name" value="DELLA"/>
    <property type="match status" value="1"/>
</dbReference>
<protein>
    <recommendedName>
        <fullName evidence="2">Transcriptional factor DELLA N-terminal domain-containing protein</fullName>
    </recommendedName>
</protein>
<keyword evidence="1" id="KW-0812">Transmembrane</keyword>
<organism evidence="3 4">
    <name type="scientific">Lactuca sativa</name>
    <name type="common">Garden lettuce</name>
    <dbReference type="NCBI Taxonomy" id="4236"/>
    <lineage>
        <taxon>Eukaryota</taxon>
        <taxon>Viridiplantae</taxon>
        <taxon>Streptophyta</taxon>
        <taxon>Embryophyta</taxon>
        <taxon>Tracheophyta</taxon>
        <taxon>Spermatophyta</taxon>
        <taxon>Magnoliopsida</taxon>
        <taxon>eudicotyledons</taxon>
        <taxon>Gunneridae</taxon>
        <taxon>Pentapetalae</taxon>
        <taxon>asterids</taxon>
        <taxon>campanulids</taxon>
        <taxon>Asterales</taxon>
        <taxon>Asteraceae</taxon>
        <taxon>Cichorioideae</taxon>
        <taxon>Cichorieae</taxon>
        <taxon>Lactucinae</taxon>
        <taxon>Lactuca</taxon>
    </lineage>
</organism>
<accession>A0A9R1UH17</accession>
<feature type="transmembrane region" description="Helical" evidence="1">
    <location>
        <begin position="12"/>
        <end position="30"/>
    </location>
</feature>
<keyword evidence="1" id="KW-1133">Transmembrane helix</keyword>
<dbReference type="InterPro" id="IPR038088">
    <property type="entry name" value="DELLA_N_sf"/>
</dbReference>
<dbReference type="AlphaFoldDB" id="A0A9R1UH17"/>
<sequence>MYIDPSLSSSSFSISFFSLIITSTIIVPPVTNAQIMPPIHTLLNHTPFPDPEQDVGINELLVMLSYKLKLSDMADVVQKIEYLEGVLGNEDGLS</sequence>
<reference evidence="3 4" key="1">
    <citation type="journal article" date="2017" name="Nat. Commun.">
        <title>Genome assembly with in vitro proximity ligation data and whole-genome triplication in lettuce.</title>
        <authorList>
            <person name="Reyes-Chin-Wo S."/>
            <person name="Wang Z."/>
            <person name="Yang X."/>
            <person name="Kozik A."/>
            <person name="Arikit S."/>
            <person name="Song C."/>
            <person name="Xia L."/>
            <person name="Froenicke L."/>
            <person name="Lavelle D.O."/>
            <person name="Truco M.J."/>
            <person name="Xia R."/>
            <person name="Zhu S."/>
            <person name="Xu C."/>
            <person name="Xu H."/>
            <person name="Xu X."/>
            <person name="Cox K."/>
            <person name="Korf I."/>
            <person name="Meyers B.C."/>
            <person name="Michelmore R.W."/>
        </authorList>
    </citation>
    <scope>NUCLEOTIDE SEQUENCE [LARGE SCALE GENOMIC DNA]</scope>
    <source>
        <strain evidence="4">cv. Salinas</strain>
        <tissue evidence="3">Seedlings</tissue>
    </source>
</reference>
<keyword evidence="1" id="KW-0472">Membrane</keyword>
<dbReference type="InterPro" id="IPR021914">
    <property type="entry name" value="TF_DELLA_N"/>
</dbReference>
<gene>
    <name evidence="3" type="ORF">LSAT_V11C900458010</name>
</gene>
<evidence type="ECO:0000313" key="4">
    <source>
        <dbReference type="Proteomes" id="UP000235145"/>
    </source>
</evidence>